<dbReference type="InterPro" id="IPR048667">
    <property type="entry name" value="Imm5-like"/>
</dbReference>
<accession>A0A7D5XHV4</accession>
<dbReference type="Pfam" id="PF21805">
    <property type="entry name" value="Imm5_like"/>
    <property type="match status" value="1"/>
</dbReference>
<sequence>MQRVTQKSTKITALVSNVRKSVVEILNKPTSALVGHQAFKTEQKILALWAADCAEHVLPYFEEKYPKDDRPRKAIEACREWVRTGVFRMADVRKVSLAAHAAARDALGAGQDAACFAARAAGHAAATPHVATHAFGAPAYAIKAVAAHFNNADNSIIKERNWQLQRLHRIADV</sequence>
<evidence type="ECO:0000259" key="1">
    <source>
        <dbReference type="Pfam" id="PF21805"/>
    </source>
</evidence>
<protein>
    <recommendedName>
        <fullName evidence="1">Imm-5-like domain-containing protein</fullName>
    </recommendedName>
</protein>
<dbReference type="AlphaFoldDB" id="A0A7D5XHV4"/>
<dbReference type="Proteomes" id="UP000510821">
    <property type="component" value="Chromosome"/>
</dbReference>
<name>A0A7D5XHV4_FERL1</name>
<evidence type="ECO:0000313" key="2">
    <source>
        <dbReference type="EMBL" id="QLJ52674.1"/>
    </source>
</evidence>
<reference evidence="3" key="1">
    <citation type="submission" date="2020-07" db="EMBL/GenBank/DDBJ databases">
        <title>Metabolic diversity and evolutionary history of the archaeal phylum ###Micrarchaeota### uncovered from a freshwater lake metagenome.</title>
        <authorList>
            <person name="Kadnikov V.V."/>
            <person name="Savvichev A.S."/>
            <person name="Mardanov A.V."/>
            <person name="Beletsky A.V."/>
            <person name="Chupakov A.V."/>
            <person name="Kokryatskaya N.M."/>
            <person name="Pimenov N.V."/>
            <person name="Ravin N.V."/>
        </authorList>
    </citation>
    <scope>NUCLEOTIDE SEQUENCE [LARGE SCALE GENOMIC DNA]</scope>
</reference>
<proteinExistence type="predicted"/>
<dbReference type="KEGG" id="flt:Sv326_0499"/>
<gene>
    <name evidence="2" type="ORF">Sv326_0499</name>
</gene>
<feature type="domain" description="Imm-5-like" evidence="1">
    <location>
        <begin position="41"/>
        <end position="168"/>
    </location>
</feature>
<organism evidence="2 3">
    <name type="scientific">Fermentimicrarchaeum limneticum</name>
    <dbReference type="NCBI Taxonomy" id="2795018"/>
    <lineage>
        <taxon>Archaea</taxon>
        <taxon>Candidatus Micrarchaeota</taxon>
        <taxon>Candidatus Fermentimicrarchaeales</taxon>
        <taxon>Candidatus Fermentimicrarchaeaceae</taxon>
        <taxon>Candidatus Fermentimicrarchaeum</taxon>
    </lineage>
</organism>
<dbReference type="EMBL" id="CP058998">
    <property type="protein sequence ID" value="QLJ52674.1"/>
    <property type="molecule type" value="Genomic_DNA"/>
</dbReference>
<evidence type="ECO:0000313" key="3">
    <source>
        <dbReference type="Proteomes" id="UP000510821"/>
    </source>
</evidence>